<dbReference type="SUPFAM" id="SSF53649">
    <property type="entry name" value="Alkaline phosphatase-like"/>
    <property type="match status" value="1"/>
</dbReference>
<sequence length="155" mass="18813">MILIIMMWLMITMSVMMMMMKMMLRRMKLMMMLKVKRKRKSKKTCHTQNMNCFTHDNDHWKTPPYWNYGPFCFCSNANNNTYWCLRTINQTHDFVYCEFITTFMSFYDLRTDPHQLRNAVTDLNYGVLQQLHEELELMKTCRGRQECALRSSATR</sequence>
<dbReference type="Proteomes" id="UP000271974">
    <property type="component" value="Unassembled WGS sequence"/>
</dbReference>
<dbReference type="GO" id="GO:0008449">
    <property type="term" value="F:N-acetylglucosamine-6-sulfatase activity"/>
    <property type="evidence" value="ECO:0007669"/>
    <property type="project" value="TreeGrafter"/>
</dbReference>
<accession>A0A433U2H5</accession>
<organism evidence="2 3">
    <name type="scientific">Elysia chlorotica</name>
    <name type="common">Eastern emerald elysia</name>
    <name type="synonym">Sea slug</name>
    <dbReference type="NCBI Taxonomy" id="188477"/>
    <lineage>
        <taxon>Eukaryota</taxon>
        <taxon>Metazoa</taxon>
        <taxon>Spiralia</taxon>
        <taxon>Lophotrochozoa</taxon>
        <taxon>Mollusca</taxon>
        <taxon>Gastropoda</taxon>
        <taxon>Heterobranchia</taxon>
        <taxon>Euthyneura</taxon>
        <taxon>Panpulmonata</taxon>
        <taxon>Sacoglossa</taxon>
        <taxon>Placobranchoidea</taxon>
        <taxon>Plakobranchidae</taxon>
        <taxon>Elysia</taxon>
    </lineage>
</organism>
<evidence type="ECO:0000313" key="2">
    <source>
        <dbReference type="EMBL" id="RUS88017.1"/>
    </source>
</evidence>
<dbReference type="STRING" id="188477.A0A433U2H5"/>
<dbReference type="OrthoDB" id="96314at2759"/>
<evidence type="ECO:0008006" key="4">
    <source>
        <dbReference type="Google" id="ProtNLM"/>
    </source>
</evidence>
<dbReference type="AlphaFoldDB" id="A0A433U2H5"/>
<dbReference type="PANTHER" id="PTHR43108">
    <property type="entry name" value="N-ACETYLGLUCOSAMINE-6-SULFATASE FAMILY MEMBER"/>
    <property type="match status" value="1"/>
</dbReference>
<proteinExistence type="inferred from homology"/>
<reference evidence="2 3" key="1">
    <citation type="submission" date="2019-01" db="EMBL/GenBank/DDBJ databases">
        <title>A draft genome assembly of the solar-powered sea slug Elysia chlorotica.</title>
        <authorList>
            <person name="Cai H."/>
            <person name="Li Q."/>
            <person name="Fang X."/>
            <person name="Li J."/>
            <person name="Curtis N.E."/>
            <person name="Altenburger A."/>
            <person name="Shibata T."/>
            <person name="Feng M."/>
            <person name="Maeda T."/>
            <person name="Schwartz J.A."/>
            <person name="Shigenobu S."/>
            <person name="Lundholm N."/>
            <person name="Nishiyama T."/>
            <person name="Yang H."/>
            <person name="Hasebe M."/>
            <person name="Li S."/>
            <person name="Pierce S.K."/>
            <person name="Wang J."/>
        </authorList>
    </citation>
    <scope>NUCLEOTIDE SEQUENCE [LARGE SCALE GENOMIC DNA]</scope>
    <source>
        <strain evidence="2">EC2010</strain>
        <tissue evidence="2">Whole organism of an adult</tissue>
    </source>
</reference>
<comment type="caution">
    <text evidence="2">The sequence shown here is derived from an EMBL/GenBank/DDBJ whole genome shotgun (WGS) entry which is preliminary data.</text>
</comment>
<name>A0A433U2H5_ELYCH</name>
<feature type="non-terminal residue" evidence="2">
    <location>
        <position position="155"/>
    </location>
</feature>
<comment type="similarity">
    <text evidence="1">Belongs to the sulfatase family.</text>
</comment>
<gene>
    <name evidence="2" type="ORF">EGW08_004183</name>
</gene>
<dbReference type="InterPro" id="IPR017850">
    <property type="entry name" value="Alkaline_phosphatase_core_sf"/>
</dbReference>
<dbReference type="GO" id="GO:0005539">
    <property type="term" value="F:glycosaminoglycan binding"/>
    <property type="evidence" value="ECO:0007669"/>
    <property type="project" value="TreeGrafter"/>
</dbReference>
<protein>
    <recommendedName>
        <fullName evidence="4">Extracellular sulfatase C-terminal domain-containing protein</fullName>
    </recommendedName>
</protein>
<evidence type="ECO:0000256" key="1">
    <source>
        <dbReference type="ARBA" id="ARBA00008779"/>
    </source>
</evidence>
<evidence type="ECO:0000313" key="3">
    <source>
        <dbReference type="Proteomes" id="UP000271974"/>
    </source>
</evidence>
<keyword evidence="3" id="KW-1185">Reference proteome</keyword>
<dbReference type="PANTHER" id="PTHR43108:SF16">
    <property type="entry name" value="EXTRACELLULAR SULFATASE SULF-1 HOMOLOG"/>
    <property type="match status" value="1"/>
</dbReference>
<dbReference type="EMBL" id="RQTK01000094">
    <property type="protein sequence ID" value="RUS88017.1"/>
    <property type="molecule type" value="Genomic_DNA"/>
</dbReference>